<dbReference type="OMA" id="SMEINWR"/>
<keyword evidence="1" id="KW-0343">GTPase activation</keyword>
<accession>A0A1R3I5E2</accession>
<comment type="caution">
    <text evidence="4">The sequence shown here is derived from an EMBL/GenBank/DDBJ whole genome shotgun (WGS) entry which is preliminary data.</text>
</comment>
<evidence type="ECO:0000313" key="5">
    <source>
        <dbReference type="Proteomes" id="UP000188268"/>
    </source>
</evidence>
<dbReference type="Gramene" id="OMO77825">
    <property type="protein sequence ID" value="OMO77825"/>
    <property type="gene ID" value="CCACVL1_14786"/>
</dbReference>
<evidence type="ECO:0000256" key="1">
    <source>
        <dbReference type="ARBA" id="ARBA00022468"/>
    </source>
</evidence>
<dbReference type="SMART" id="SM00285">
    <property type="entry name" value="PBD"/>
    <property type="match status" value="1"/>
</dbReference>
<dbReference type="InterPro" id="IPR036936">
    <property type="entry name" value="CRIB_dom_sf"/>
</dbReference>
<dbReference type="PROSITE" id="PS50108">
    <property type="entry name" value="CRIB"/>
    <property type="match status" value="1"/>
</dbReference>
<feature type="region of interest" description="Disordered" evidence="2">
    <location>
        <begin position="1"/>
        <end position="31"/>
    </location>
</feature>
<keyword evidence="5" id="KW-1185">Reference proteome</keyword>
<dbReference type="AlphaFoldDB" id="A0A1R3I5E2"/>
<evidence type="ECO:0000256" key="2">
    <source>
        <dbReference type="SAM" id="MobiDB-lite"/>
    </source>
</evidence>
<dbReference type="Pfam" id="PF00786">
    <property type="entry name" value="PBD"/>
    <property type="match status" value="1"/>
</dbReference>
<dbReference type="InterPro" id="IPR044785">
    <property type="entry name" value="RopGAP1-5"/>
</dbReference>
<proteinExistence type="predicted"/>
<dbReference type="Gene3D" id="3.90.810.10">
    <property type="entry name" value="CRIB domain"/>
    <property type="match status" value="1"/>
</dbReference>
<evidence type="ECO:0000259" key="3">
    <source>
        <dbReference type="PROSITE" id="PS50108"/>
    </source>
</evidence>
<dbReference type="PANTHER" id="PTHR23177">
    <property type="entry name" value="MKIAA1688 PROTEIN"/>
    <property type="match status" value="1"/>
</dbReference>
<dbReference type="PANTHER" id="PTHR23177:SF35">
    <property type="entry name" value="RHO GTPASE-ACTIVATING PROTEIN GACA"/>
    <property type="match status" value="1"/>
</dbReference>
<gene>
    <name evidence="4" type="ORF">CCACVL1_14786</name>
</gene>
<feature type="domain" description="CRIB" evidence="3">
    <location>
        <begin position="74"/>
        <end position="87"/>
    </location>
</feature>
<feature type="compositionally biased region" description="Gly residues" evidence="2">
    <location>
        <begin position="1"/>
        <end position="14"/>
    </location>
</feature>
<dbReference type="CDD" id="cd00132">
    <property type="entry name" value="CRIB"/>
    <property type="match status" value="1"/>
</dbReference>
<name>A0A1R3I5E2_COCAP</name>
<dbReference type="Proteomes" id="UP000188268">
    <property type="component" value="Unassembled WGS sequence"/>
</dbReference>
<sequence length="113" mass="11939">MVTKGGGCGGGAAKGGATKTAGGGGGVKSCEEEQQNQISVVDLLLAALRKSMVSCRVDRQDDVMSSTTVHHMEIGWPTNVRHITHVTFDRFNGFLGLPVEFEVEIPGRVPSAR</sequence>
<dbReference type="OrthoDB" id="1747788at2759"/>
<reference evidence="4 5" key="1">
    <citation type="submission" date="2013-09" db="EMBL/GenBank/DDBJ databases">
        <title>Corchorus capsularis genome sequencing.</title>
        <authorList>
            <person name="Alam M."/>
            <person name="Haque M.S."/>
            <person name="Islam M.S."/>
            <person name="Emdad E.M."/>
            <person name="Islam M.M."/>
            <person name="Ahmed B."/>
            <person name="Halim A."/>
            <person name="Hossen Q.M.M."/>
            <person name="Hossain M.Z."/>
            <person name="Ahmed R."/>
            <person name="Khan M.M."/>
            <person name="Islam R."/>
            <person name="Rashid M.M."/>
            <person name="Khan S.A."/>
            <person name="Rahman M.S."/>
            <person name="Alam M."/>
        </authorList>
    </citation>
    <scope>NUCLEOTIDE SEQUENCE [LARGE SCALE GENOMIC DNA]</scope>
    <source>
        <strain evidence="5">cv. CVL-1</strain>
        <tissue evidence="4">Whole seedling</tissue>
    </source>
</reference>
<dbReference type="EMBL" id="AWWV01010688">
    <property type="protein sequence ID" value="OMO77825.1"/>
    <property type="molecule type" value="Genomic_DNA"/>
</dbReference>
<protein>
    <submittedName>
        <fullName evidence="4">PAK-box/P21-Rho-binding protein</fullName>
    </submittedName>
</protein>
<dbReference type="STRING" id="210143.A0A1R3I5E2"/>
<dbReference type="GO" id="GO:0005096">
    <property type="term" value="F:GTPase activator activity"/>
    <property type="evidence" value="ECO:0007669"/>
    <property type="project" value="UniProtKB-KW"/>
</dbReference>
<organism evidence="4 5">
    <name type="scientific">Corchorus capsularis</name>
    <name type="common">Jute</name>
    <dbReference type="NCBI Taxonomy" id="210143"/>
    <lineage>
        <taxon>Eukaryota</taxon>
        <taxon>Viridiplantae</taxon>
        <taxon>Streptophyta</taxon>
        <taxon>Embryophyta</taxon>
        <taxon>Tracheophyta</taxon>
        <taxon>Spermatophyta</taxon>
        <taxon>Magnoliopsida</taxon>
        <taxon>eudicotyledons</taxon>
        <taxon>Gunneridae</taxon>
        <taxon>Pentapetalae</taxon>
        <taxon>rosids</taxon>
        <taxon>malvids</taxon>
        <taxon>Malvales</taxon>
        <taxon>Malvaceae</taxon>
        <taxon>Grewioideae</taxon>
        <taxon>Apeibeae</taxon>
        <taxon>Corchorus</taxon>
    </lineage>
</organism>
<evidence type="ECO:0000313" key="4">
    <source>
        <dbReference type="EMBL" id="OMO77825.1"/>
    </source>
</evidence>
<dbReference type="InterPro" id="IPR000095">
    <property type="entry name" value="CRIB_dom"/>
</dbReference>